<dbReference type="Proteomes" id="UP000295468">
    <property type="component" value="Unassembled WGS sequence"/>
</dbReference>
<keyword evidence="3" id="KW-1185">Reference proteome</keyword>
<reference evidence="2 3" key="1">
    <citation type="submission" date="2019-03" db="EMBL/GenBank/DDBJ databases">
        <title>Genomic Encyclopedia of Archaeal and Bacterial Type Strains, Phase II (KMG-II): from individual species to whole genera.</title>
        <authorList>
            <person name="Goeker M."/>
        </authorList>
    </citation>
    <scope>NUCLEOTIDE SEQUENCE [LARGE SCALE GENOMIC DNA]</scope>
    <source>
        <strain evidence="2 3">DSM 18435</strain>
    </source>
</reference>
<keyword evidence="1" id="KW-1133">Transmembrane helix</keyword>
<sequence length="82" mass="9844">MKNVFIYYLCLLAPLALIYWLYDYYEISSDLLAGIIIIYLLAYKSYLDGRRLVAKNILSRNEIWIMIIPGNHLRFFKELYLD</sequence>
<evidence type="ECO:0000313" key="2">
    <source>
        <dbReference type="EMBL" id="TDQ33061.1"/>
    </source>
</evidence>
<dbReference type="OrthoDB" id="840179at2"/>
<feature type="transmembrane region" description="Helical" evidence="1">
    <location>
        <begin position="28"/>
        <end position="47"/>
    </location>
</feature>
<comment type="caution">
    <text evidence="2">The sequence shown here is derived from an EMBL/GenBank/DDBJ whole genome shotgun (WGS) entry which is preliminary data.</text>
</comment>
<organism evidence="2 3">
    <name type="scientific">Zeaxanthinibacter enoshimensis</name>
    <dbReference type="NCBI Taxonomy" id="392009"/>
    <lineage>
        <taxon>Bacteria</taxon>
        <taxon>Pseudomonadati</taxon>
        <taxon>Bacteroidota</taxon>
        <taxon>Flavobacteriia</taxon>
        <taxon>Flavobacteriales</taxon>
        <taxon>Flavobacteriaceae</taxon>
        <taxon>Zeaxanthinibacter</taxon>
    </lineage>
</organism>
<protein>
    <submittedName>
        <fullName evidence="2">Uncharacterized protein</fullName>
    </submittedName>
</protein>
<evidence type="ECO:0000313" key="3">
    <source>
        <dbReference type="Proteomes" id="UP000295468"/>
    </source>
</evidence>
<keyword evidence="1" id="KW-0472">Membrane</keyword>
<name>A0A4V3D458_9FLAO</name>
<evidence type="ECO:0000256" key="1">
    <source>
        <dbReference type="SAM" id="Phobius"/>
    </source>
</evidence>
<gene>
    <name evidence="2" type="ORF">CLV82_0899</name>
</gene>
<dbReference type="EMBL" id="SNYI01000001">
    <property type="protein sequence ID" value="TDQ33061.1"/>
    <property type="molecule type" value="Genomic_DNA"/>
</dbReference>
<keyword evidence="1" id="KW-0812">Transmembrane</keyword>
<dbReference type="AlphaFoldDB" id="A0A4V3D458"/>
<feature type="transmembrane region" description="Helical" evidence="1">
    <location>
        <begin position="5"/>
        <end position="22"/>
    </location>
</feature>
<proteinExistence type="predicted"/>
<accession>A0A4V3D458</accession>
<dbReference type="RefSeq" id="WP_133643075.1">
    <property type="nucleotide sequence ID" value="NZ_SNYI01000001.1"/>
</dbReference>